<dbReference type="KEGG" id="ptrr:6349040"/>
<dbReference type="EMBL" id="DS231628">
    <property type="protein sequence ID" value="EDU43779.1"/>
    <property type="molecule type" value="Genomic_DNA"/>
</dbReference>
<dbReference type="OrthoDB" id="3661240at2759"/>
<dbReference type="HOGENOM" id="CLU_1504198_0_0_1"/>
<name>B2WL69_PYRTR</name>
<organism evidence="1 2">
    <name type="scientific">Pyrenophora tritici-repentis (strain Pt-1C-BFP)</name>
    <name type="common">Wheat tan spot fungus</name>
    <name type="synonym">Drechslera tritici-repentis</name>
    <dbReference type="NCBI Taxonomy" id="426418"/>
    <lineage>
        <taxon>Eukaryota</taxon>
        <taxon>Fungi</taxon>
        <taxon>Dikarya</taxon>
        <taxon>Ascomycota</taxon>
        <taxon>Pezizomycotina</taxon>
        <taxon>Dothideomycetes</taxon>
        <taxon>Pleosporomycetidae</taxon>
        <taxon>Pleosporales</taxon>
        <taxon>Pleosporineae</taxon>
        <taxon>Pleosporaceae</taxon>
        <taxon>Pyrenophora</taxon>
    </lineage>
</organism>
<dbReference type="GeneID" id="6349040"/>
<proteinExistence type="predicted"/>
<dbReference type="InParanoid" id="B2WL69"/>
<accession>B2WL69</accession>
<protein>
    <submittedName>
        <fullName evidence="1">Uncharacterized protein</fullName>
    </submittedName>
</protein>
<evidence type="ECO:0000313" key="2">
    <source>
        <dbReference type="Proteomes" id="UP000001471"/>
    </source>
</evidence>
<dbReference type="AlphaFoldDB" id="B2WL69"/>
<gene>
    <name evidence="1" type="ORF">PTRG_10729</name>
</gene>
<evidence type="ECO:0000313" key="1">
    <source>
        <dbReference type="EMBL" id="EDU43779.1"/>
    </source>
</evidence>
<dbReference type="Proteomes" id="UP000001471">
    <property type="component" value="Unassembled WGS sequence"/>
</dbReference>
<reference evidence="2" key="1">
    <citation type="journal article" date="2013" name="G3 (Bethesda)">
        <title>Comparative genomics of a plant-pathogenic fungus, Pyrenophora tritici-repentis, reveals transduplication and the impact of repeat elements on pathogenicity and population divergence.</title>
        <authorList>
            <person name="Manning V.A."/>
            <person name="Pandelova I."/>
            <person name="Dhillon B."/>
            <person name="Wilhelm L.J."/>
            <person name="Goodwin S.B."/>
            <person name="Berlin A.M."/>
            <person name="Figueroa M."/>
            <person name="Freitag M."/>
            <person name="Hane J.K."/>
            <person name="Henrissat B."/>
            <person name="Holman W.H."/>
            <person name="Kodira C.D."/>
            <person name="Martin J."/>
            <person name="Oliver R.P."/>
            <person name="Robbertse B."/>
            <person name="Schackwitz W."/>
            <person name="Schwartz D.C."/>
            <person name="Spatafora J.W."/>
            <person name="Turgeon B.G."/>
            <person name="Yandava C."/>
            <person name="Young S."/>
            <person name="Zhou S."/>
            <person name="Zeng Q."/>
            <person name="Grigoriev I.V."/>
            <person name="Ma L.-J."/>
            <person name="Ciuffetti L.M."/>
        </authorList>
    </citation>
    <scope>NUCLEOTIDE SEQUENCE [LARGE SCALE GENOMIC DNA]</scope>
    <source>
        <strain evidence="2">Pt-1C-BFP</strain>
    </source>
</reference>
<sequence length="179" mass="20997">MLLCQYGEPQVPERWPHAKEKLTVKKLARRTTITREKCEVALILLLDRIKRLAKQPEIFTIAEVKFWSEQHRVTHCAWLIASQDRQGFFFDPTGVQFGADWGLLTPWETWTASFDRLAVVLIRVEQRLCERGGECEKNCLCVFFWGWKSGLSPVWEYDREEGPRDVGSVAHQLDSFNWR</sequence>